<keyword evidence="3" id="KW-1185">Reference proteome</keyword>
<organism evidence="2 3">
    <name type="scientific">Phytophthora infestans</name>
    <name type="common">Potato late blight agent</name>
    <name type="synonym">Botrytis infestans</name>
    <dbReference type="NCBI Taxonomy" id="4787"/>
    <lineage>
        <taxon>Eukaryota</taxon>
        <taxon>Sar</taxon>
        <taxon>Stramenopiles</taxon>
        <taxon>Oomycota</taxon>
        <taxon>Peronosporomycetes</taxon>
        <taxon>Peronosporales</taxon>
        <taxon>Peronosporaceae</taxon>
        <taxon>Phytophthora</taxon>
    </lineage>
</organism>
<accession>A0A833WMY7</accession>
<sequence>MARTHKTALIKQQMADRAREEEEARTAEAVRRASVEEARTRAEKSRAMEIGREEEDDDADISAESGPHVATTDDTTDVNATETQQGEKEEEREDEESEENSAWEEEKDELVHEETRGRKKRPAPDCGDEDDAEADDVAVPAF</sequence>
<evidence type="ECO:0000313" key="3">
    <source>
        <dbReference type="Proteomes" id="UP000602510"/>
    </source>
</evidence>
<gene>
    <name evidence="2" type="ORF">GN244_ATG00937</name>
</gene>
<dbReference type="Proteomes" id="UP000602510">
    <property type="component" value="Unassembled WGS sequence"/>
</dbReference>
<dbReference type="EMBL" id="WSZM01000015">
    <property type="protein sequence ID" value="KAF4046548.1"/>
    <property type="molecule type" value="Genomic_DNA"/>
</dbReference>
<dbReference type="AlphaFoldDB" id="A0A833WMY7"/>
<feature type="compositionally biased region" description="Acidic residues" evidence="1">
    <location>
        <begin position="52"/>
        <end position="61"/>
    </location>
</feature>
<protein>
    <submittedName>
        <fullName evidence="2">Uncharacterized protein</fullName>
    </submittedName>
</protein>
<evidence type="ECO:0000313" key="2">
    <source>
        <dbReference type="EMBL" id="KAF4046548.1"/>
    </source>
</evidence>
<evidence type="ECO:0000256" key="1">
    <source>
        <dbReference type="SAM" id="MobiDB-lite"/>
    </source>
</evidence>
<feature type="compositionally biased region" description="Basic and acidic residues" evidence="1">
    <location>
        <begin position="14"/>
        <end position="51"/>
    </location>
</feature>
<proteinExistence type="predicted"/>
<feature type="compositionally biased region" description="Acidic residues" evidence="1">
    <location>
        <begin position="126"/>
        <end position="136"/>
    </location>
</feature>
<name>A0A833WMY7_PHYIN</name>
<feature type="region of interest" description="Disordered" evidence="1">
    <location>
        <begin position="1"/>
        <end position="142"/>
    </location>
</feature>
<comment type="caution">
    <text evidence="2">The sequence shown here is derived from an EMBL/GenBank/DDBJ whole genome shotgun (WGS) entry which is preliminary data.</text>
</comment>
<feature type="compositionally biased region" description="Acidic residues" evidence="1">
    <location>
        <begin position="88"/>
        <end position="108"/>
    </location>
</feature>
<reference evidence="2" key="1">
    <citation type="submission" date="2020-04" db="EMBL/GenBank/DDBJ databases">
        <title>Hybrid Assembly of Korean Phytophthora infestans isolates.</title>
        <authorList>
            <person name="Prokchorchik M."/>
            <person name="Lee Y."/>
            <person name="Seo J."/>
            <person name="Cho J.-H."/>
            <person name="Park Y.-E."/>
            <person name="Jang D.-C."/>
            <person name="Im J.-S."/>
            <person name="Choi J.-G."/>
            <person name="Park H.-J."/>
            <person name="Lee G.-B."/>
            <person name="Lee Y.-G."/>
            <person name="Hong S.-Y."/>
            <person name="Cho K."/>
            <person name="Sohn K.H."/>
        </authorList>
    </citation>
    <scope>NUCLEOTIDE SEQUENCE</scope>
    <source>
        <strain evidence="2">KR_1_A1</strain>
    </source>
</reference>